<protein>
    <submittedName>
        <fullName evidence="4">Uncharacterized protein</fullName>
    </submittedName>
</protein>
<reference evidence="4" key="1">
    <citation type="submission" date="2019-04" db="EMBL/GenBank/DDBJ databases">
        <title>Friends and foes A comparative genomics study of 23 Aspergillus species from section Flavi.</title>
        <authorList>
            <consortium name="DOE Joint Genome Institute"/>
            <person name="Kjaerbolling I."/>
            <person name="Vesth T."/>
            <person name="Frisvad J.C."/>
            <person name="Nybo J.L."/>
            <person name="Theobald S."/>
            <person name="Kildgaard S."/>
            <person name="Isbrandt T."/>
            <person name="Kuo A."/>
            <person name="Sato A."/>
            <person name="Lyhne E.K."/>
            <person name="Kogle M.E."/>
            <person name="Wiebenga A."/>
            <person name="Kun R.S."/>
            <person name="Lubbers R.J."/>
            <person name="Makela M.R."/>
            <person name="Barry K."/>
            <person name="Chovatia M."/>
            <person name="Clum A."/>
            <person name="Daum C."/>
            <person name="Haridas S."/>
            <person name="He G."/>
            <person name="LaButti K."/>
            <person name="Lipzen A."/>
            <person name="Mondo S."/>
            <person name="Riley R."/>
            <person name="Salamov A."/>
            <person name="Simmons B.A."/>
            <person name="Magnuson J.K."/>
            <person name="Henrissat B."/>
            <person name="Mortensen U.H."/>
            <person name="Larsen T.O."/>
            <person name="Devries R.P."/>
            <person name="Grigoriev I.V."/>
            <person name="Machida M."/>
            <person name="Baker S.E."/>
            <person name="Andersen M.R."/>
        </authorList>
    </citation>
    <scope>NUCLEOTIDE SEQUENCE</scope>
    <source>
        <strain evidence="4">CBS 117612</strain>
    </source>
</reference>
<gene>
    <name evidence="4" type="ORF">BDV24DRAFT_153663</name>
</gene>
<evidence type="ECO:0000256" key="2">
    <source>
        <dbReference type="ARBA" id="ARBA00022801"/>
    </source>
</evidence>
<keyword evidence="2" id="KW-0378">Hydrolase</keyword>
<dbReference type="GO" id="GO:0097176">
    <property type="term" value="P:epoxide metabolic process"/>
    <property type="evidence" value="ECO:0007669"/>
    <property type="project" value="TreeGrafter"/>
</dbReference>
<dbReference type="EMBL" id="ML737169">
    <property type="protein sequence ID" value="KAE8338232.1"/>
    <property type="molecule type" value="Genomic_DNA"/>
</dbReference>
<evidence type="ECO:0000256" key="1">
    <source>
        <dbReference type="ARBA" id="ARBA00010088"/>
    </source>
</evidence>
<evidence type="ECO:0000313" key="4">
    <source>
        <dbReference type="EMBL" id="KAE8338232.1"/>
    </source>
</evidence>
<feature type="compositionally biased region" description="Basic and acidic residues" evidence="3">
    <location>
        <begin position="1"/>
        <end position="11"/>
    </location>
</feature>
<proteinExistence type="inferred from homology"/>
<organism evidence="4">
    <name type="scientific">Aspergillus arachidicola</name>
    <dbReference type="NCBI Taxonomy" id="656916"/>
    <lineage>
        <taxon>Eukaryota</taxon>
        <taxon>Fungi</taxon>
        <taxon>Dikarya</taxon>
        <taxon>Ascomycota</taxon>
        <taxon>Pezizomycotina</taxon>
        <taxon>Eurotiomycetes</taxon>
        <taxon>Eurotiomycetidae</taxon>
        <taxon>Eurotiales</taxon>
        <taxon>Aspergillaceae</taxon>
        <taxon>Aspergillus</taxon>
        <taxon>Aspergillus subgen. Circumdati</taxon>
    </lineage>
</organism>
<feature type="region of interest" description="Disordered" evidence="3">
    <location>
        <begin position="1"/>
        <end position="50"/>
    </location>
</feature>
<dbReference type="PANTHER" id="PTHR21661">
    <property type="entry name" value="EPOXIDE HYDROLASE 1-RELATED"/>
    <property type="match status" value="1"/>
</dbReference>
<feature type="compositionally biased region" description="Basic and acidic residues" evidence="3">
    <location>
        <begin position="27"/>
        <end position="50"/>
    </location>
</feature>
<dbReference type="Proteomes" id="UP000325558">
    <property type="component" value="Unassembled WGS sequence"/>
</dbReference>
<dbReference type="GO" id="GO:0004301">
    <property type="term" value="F:epoxide hydrolase activity"/>
    <property type="evidence" value="ECO:0007669"/>
    <property type="project" value="TreeGrafter"/>
</dbReference>
<dbReference type="PANTHER" id="PTHR21661:SF35">
    <property type="entry name" value="EPOXIDE HYDROLASE"/>
    <property type="match status" value="1"/>
</dbReference>
<dbReference type="SUPFAM" id="SSF53474">
    <property type="entry name" value="alpha/beta-Hydrolases"/>
    <property type="match status" value="1"/>
</dbReference>
<evidence type="ECO:0000256" key="3">
    <source>
        <dbReference type="SAM" id="MobiDB-lite"/>
    </source>
</evidence>
<dbReference type="OrthoDB" id="7130006at2759"/>
<comment type="similarity">
    <text evidence="1">Belongs to the peptidase S33 family.</text>
</comment>
<dbReference type="Gene3D" id="3.40.50.1820">
    <property type="entry name" value="alpha/beta hydrolase"/>
    <property type="match status" value="1"/>
</dbReference>
<dbReference type="AlphaFoldDB" id="A0A5N6XYJ8"/>
<sequence length="240" mass="27954">MCFRSSKEVDSHSLPSRPIDQPSESPDQDKDTPRPKVERDDRPLKLSNKEMRRKTWSKPNVLGAVTFGIPEIREFTVNIPREEGERLKRMLRDTEIMRGAGTPYGGVWGPLSYPVNENEQAFHVVVLSVLGSCCFDWLLKAGWTLQDTVRVFDSVMKKLGYNEYMAQCGGRRLFVGRELGMRYTPSCKLIHFNFIPSKMPDNAKSWTEREHAIAERMEDCQLEKWRTSPYIMSRYYLFQF</sequence>
<dbReference type="InterPro" id="IPR029058">
    <property type="entry name" value="AB_hydrolase_fold"/>
</dbReference>
<accession>A0A5N6XYJ8</accession>
<name>A0A5N6XYJ8_9EURO</name>